<proteinExistence type="predicted"/>
<keyword evidence="3" id="KW-1185">Reference proteome</keyword>
<dbReference type="RefSeq" id="WP_344718901.1">
    <property type="nucleotide sequence ID" value="NZ_BAAAUS010000002.1"/>
</dbReference>
<dbReference type="InterPro" id="IPR041413">
    <property type="entry name" value="MLTR_LBD"/>
</dbReference>
<accession>A0ABW4ENG3</accession>
<feature type="domain" description="MmyB-like transcription regulator ligand binding" evidence="1">
    <location>
        <begin position="22"/>
        <end position="184"/>
    </location>
</feature>
<organism evidence="2 3">
    <name type="scientific">Pseudonocardia yunnanensis</name>
    <dbReference type="NCBI Taxonomy" id="58107"/>
    <lineage>
        <taxon>Bacteria</taxon>
        <taxon>Bacillati</taxon>
        <taxon>Actinomycetota</taxon>
        <taxon>Actinomycetes</taxon>
        <taxon>Pseudonocardiales</taxon>
        <taxon>Pseudonocardiaceae</taxon>
        <taxon>Pseudonocardia</taxon>
    </lineage>
</organism>
<gene>
    <name evidence="2" type="ORF">ACFSJD_06800</name>
</gene>
<dbReference type="PANTHER" id="PTHR35010">
    <property type="entry name" value="BLL4672 PROTEIN-RELATED"/>
    <property type="match status" value="1"/>
</dbReference>
<evidence type="ECO:0000313" key="2">
    <source>
        <dbReference type="EMBL" id="MFD1517186.1"/>
    </source>
</evidence>
<evidence type="ECO:0000259" key="1">
    <source>
        <dbReference type="Pfam" id="PF17765"/>
    </source>
</evidence>
<dbReference type="Pfam" id="PF17765">
    <property type="entry name" value="MLTR_LBD"/>
    <property type="match status" value="1"/>
</dbReference>
<dbReference type="Proteomes" id="UP001597114">
    <property type="component" value="Unassembled WGS sequence"/>
</dbReference>
<dbReference type="Gene3D" id="3.30.450.180">
    <property type="match status" value="1"/>
</dbReference>
<protein>
    <recommendedName>
        <fullName evidence="1">MmyB-like transcription regulator ligand binding domain-containing protein</fullName>
    </recommendedName>
</protein>
<reference evidence="3" key="1">
    <citation type="journal article" date="2019" name="Int. J. Syst. Evol. Microbiol.">
        <title>The Global Catalogue of Microorganisms (GCM) 10K type strain sequencing project: providing services to taxonomists for standard genome sequencing and annotation.</title>
        <authorList>
            <consortium name="The Broad Institute Genomics Platform"/>
            <consortium name="The Broad Institute Genome Sequencing Center for Infectious Disease"/>
            <person name="Wu L."/>
            <person name="Ma J."/>
        </authorList>
    </citation>
    <scope>NUCLEOTIDE SEQUENCE [LARGE SCALE GENOMIC DNA]</scope>
    <source>
        <strain evidence="3">CCM 7043</strain>
    </source>
</reference>
<name>A0ABW4ENG3_9PSEU</name>
<sequence>MYTLAGTADTTSVAGLPEGAADPRARRIVDVFGDTPAMLCGPYTDVLLANAAASFLLTDFSALPAGDRYAIKWHLLAPETRELYGADWEGVTVDMIGMLRLQAARHPRDPRMRDLVAELGARSPLFRRQWAEHRVSAGLRDRKVLNHPDAGKVAISVEMLILHVAPENTLVLLIPDDAHGFETALHKFATAA</sequence>
<dbReference type="EMBL" id="JBHUCO010000007">
    <property type="protein sequence ID" value="MFD1517186.1"/>
    <property type="molecule type" value="Genomic_DNA"/>
</dbReference>
<evidence type="ECO:0000313" key="3">
    <source>
        <dbReference type="Proteomes" id="UP001597114"/>
    </source>
</evidence>
<comment type="caution">
    <text evidence="2">The sequence shown here is derived from an EMBL/GenBank/DDBJ whole genome shotgun (WGS) entry which is preliminary data.</text>
</comment>
<dbReference type="PANTHER" id="PTHR35010:SF2">
    <property type="entry name" value="BLL4672 PROTEIN"/>
    <property type="match status" value="1"/>
</dbReference>